<dbReference type="RefSeq" id="XP_060294061.1">
    <property type="nucleotide sequence ID" value="XM_060434510.1"/>
</dbReference>
<name>A0AA40ABR5_9PEZI</name>
<feature type="region of interest" description="Disordered" evidence="1">
    <location>
        <begin position="115"/>
        <end position="141"/>
    </location>
</feature>
<evidence type="ECO:0000313" key="2">
    <source>
        <dbReference type="EMBL" id="KAK0712738.1"/>
    </source>
</evidence>
<evidence type="ECO:0000313" key="3">
    <source>
        <dbReference type="Proteomes" id="UP001172101"/>
    </source>
</evidence>
<proteinExistence type="predicted"/>
<dbReference type="EMBL" id="JAUIRO010000005">
    <property type="protein sequence ID" value="KAK0712738.1"/>
    <property type="molecule type" value="Genomic_DNA"/>
</dbReference>
<protein>
    <submittedName>
        <fullName evidence="2">Uncharacterized protein</fullName>
    </submittedName>
</protein>
<feature type="region of interest" description="Disordered" evidence="1">
    <location>
        <begin position="1"/>
        <end position="20"/>
    </location>
</feature>
<reference evidence="2" key="1">
    <citation type="submission" date="2023-06" db="EMBL/GenBank/DDBJ databases">
        <title>Genome-scale phylogeny and comparative genomics of the fungal order Sordariales.</title>
        <authorList>
            <consortium name="Lawrence Berkeley National Laboratory"/>
            <person name="Hensen N."/>
            <person name="Bonometti L."/>
            <person name="Westerberg I."/>
            <person name="Brannstrom I.O."/>
            <person name="Guillou S."/>
            <person name="Cros-Aarteil S."/>
            <person name="Calhoun S."/>
            <person name="Haridas S."/>
            <person name="Kuo A."/>
            <person name="Mondo S."/>
            <person name="Pangilinan J."/>
            <person name="Riley R."/>
            <person name="LaButti K."/>
            <person name="Andreopoulos B."/>
            <person name="Lipzen A."/>
            <person name="Chen C."/>
            <person name="Yanf M."/>
            <person name="Daum C."/>
            <person name="Ng V."/>
            <person name="Clum A."/>
            <person name="Steindorff A."/>
            <person name="Ohm R."/>
            <person name="Martin F."/>
            <person name="Silar P."/>
            <person name="Natvig D."/>
            <person name="Lalanne C."/>
            <person name="Gautier V."/>
            <person name="Ament-velasquez S.L."/>
            <person name="Kruys A."/>
            <person name="Hutchinson M.I."/>
            <person name="Powell A.J."/>
            <person name="Barry K."/>
            <person name="Miller A.N."/>
            <person name="Grigoriev I.V."/>
            <person name="Debuchy R."/>
            <person name="Gladieux P."/>
            <person name="Thoren M.H."/>
            <person name="Johannesson H."/>
        </authorList>
    </citation>
    <scope>NUCLEOTIDE SEQUENCE</scope>
    <source>
        <strain evidence="2">SMH2392-1A</strain>
    </source>
</reference>
<gene>
    <name evidence="2" type="ORF">B0T26DRAFT_344332</name>
</gene>
<dbReference type="GeneID" id="85317780"/>
<dbReference type="Proteomes" id="UP001172101">
    <property type="component" value="Unassembled WGS sequence"/>
</dbReference>
<organism evidence="2 3">
    <name type="scientific">Lasiosphaeria miniovina</name>
    <dbReference type="NCBI Taxonomy" id="1954250"/>
    <lineage>
        <taxon>Eukaryota</taxon>
        <taxon>Fungi</taxon>
        <taxon>Dikarya</taxon>
        <taxon>Ascomycota</taxon>
        <taxon>Pezizomycotina</taxon>
        <taxon>Sordariomycetes</taxon>
        <taxon>Sordariomycetidae</taxon>
        <taxon>Sordariales</taxon>
        <taxon>Lasiosphaeriaceae</taxon>
        <taxon>Lasiosphaeria</taxon>
    </lineage>
</organism>
<evidence type="ECO:0000256" key="1">
    <source>
        <dbReference type="SAM" id="MobiDB-lite"/>
    </source>
</evidence>
<comment type="caution">
    <text evidence="2">The sequence shown here is derived from an EMBL/GenBank/DDBJ whole genome shotgun (WGS) entry which is preliminary data.</text>
</comment>
<accession>A0AA40ABR5</accession>
<sequence length="205" mass="22473">MPMHRIQRRGQDATGGRSAARSRCFVGESVALSARRRAGVTKRGRPQSLAVHLFARCTHRRWRGTRFLARFTMTELRRSTLTTLPAKTQKHARPNYGSDQCLTRPPRLCAHAQGTGPPYGGTGHGTRDTGHGTRDTGHGIRDTGYGYGYSTSRRGQPSLPSVLGRAALPSSGSIGWRRRAIAPFSLPTRRTSPQAAARAAARRQY</sequence>
<keyword evidence="3" id="KW-1185">Reference proteome</keyword>
<feature type="compositionally biased region" description="Basic and acidic residues" evidence="1">
    <location>
        <begin position="125"/>
        <end position="141"/>
    </location>
</feature>
<dbReference type="AlphaFoldDB" id="A0AA40ABR5"/>